<dbReference type="AlphaFoldDB" id="A0A1C0YV42"/>
<dbReference type="OrthoDB" id="5491048at2"/>
<dbReference type="InterPro" id="IPR013442">
    <property type="entry name" value="SSO1393-like"/>
</dbReference>
<accession>A0A1C0YV42</accession>
<evidence type="ECO:0000313" key="2">
    <source>
        <dbReference type="EMBL" id="OCS91022.1"/>
    </source>
</evidence>
<dbReference type="Proteomes" id="UP000093482">
    <property type="component" value="Unassembled WGS sequence"/>
</dbReference>
<feature type="domain" description="CRISPR system ring nuclease SSO1393-like" evidence="1">
    <location>
        <begin position="43"/>
        <end position="170"/>
    </location>
</feature>
<proteinExistence type="predicted"/>
<gene>
    <name evidence="2" type="ORF">A6K76_09765</name>
</gene>
<name>A0A1C0YV42_9BACL</name>
<dbReference type="RefSeq" id="WP_066463654.1">
    <property type="nucleotide sequence ID" value="NZ_MATO01000031.1"/>
</dbReference>
<dbReference type="Pfam" id="PF09651">
    <property type="entry name" value="Cas_APE2256"/>
    <property type="match status" value="1"/>
</dbReference>
<reference evidence="2 3" key="1">
    <citation type="submission" date="2016-07" db="EMBL/GenBank/DDBJ databases">
        <title>Caryophanon latum genome sequencing.</title>
        <authorList>
            <person name="Verma A."/>
            <person name="Pal Y."/>
            <person name="Krishnamurthi S."/>
        </authorList>
    </citation>
    <scope>NUCLEOTIDE SEQUENCE [LARGE SCALE GENOMIC DNA]</scope>
    <source>
        <strain evidence="2 3">DSM 14151</strain>
    </source>
</reference>
<organism evidence="2 3">
    <name type="scientific">Caryophanon latum</name>
    <dbReference type="NCBI Taxonomy" id="33977"/>
    <lineage>
        <taxon>Bacteria</taxon>
        <taxon>Bacillati</taxon>
        <taxon>Bacillota</taxon>
        <taxon>Bacilli</taxon>
        <taxon>Bacillales</taxon>
        <taxon>Caryophanaceae</taxon>
        <taxon>Caryophanon</taxon>
    </lineage>
</organism>
<keyword evidence="3" id="KW-1185">Reference proteome</keyword>
<comment type="caution">
    <text evidence="2">The sequence shown here is derived from an EMBL/GenBank/DDBJ whole genome shotgun (WGS) entry which is preliminary data.</text>
</comment>
<evidence type="ECO:0000313" key="3">
    <source>
        <dbReference type="Proteomes" id="UP000093482"/>
    </source>
</evidence>
<evidence type="ECO:0000259" key="1">
    <source>
        <dbReference type="Pfam" id="PF09651"/>
    </source>
</evidence>
<dbReference type="NCBIfam" id="TIGR02619">
    <property type="entry name" value="putative CRISPR-associated protein, APE2256 family"/>
    <property type="match status" value="1"/>
</dbReference>
<sequence length="234" mass="25919">MTTIITTVGTSFIGGCMRNKMDFSQTEDVLFEQMMQVDRVQAFSAEMASTHSLMKQYPNAASLHLLVSDTAEGYKIGALLQRYFETFVATVSVHVIDGLNGSAPETFRQQGLRNLVNVLLTILTEHDDCVLNATGGYKAQVAFAGIVGQVFHIPVLYQFEGFDDVIQLPTMPLRLNTALFAKFEQTFQCVASGQYVAEIPLELSEYIENINGESKLTAIGLCLYEYAKMNERGV</sequence>
<protein>
    <recommendedName>
        <fullName evidence="1">CRISPR system ring nuclease SSO1393-like domain-containing protein</fullName>
    </recommendedName>
</protein>
<dbReference type="EMBL" id="MATO01000031">
    <property type="protein sequence ID" value="OCS91022.1"/>
    <property type="molecule type" value="Genomic_DNA"/>
</dbReference>
<dbReference type="Gene3D" id="3.40.50.10770">
    <property type="entry name" value="Hypothetical protein VC1899 like domain (Restriction endonuclease-like)"/>
    <property type="match status" value="1"/>
</dbReference>